<comment type="caution">
    <text evidence="1">The sequence shown here is derived from an EMBL/GenBank/DDBJ whole genome shotgun (WGS) entry which is preliminary data.</text>
</comment>
<organism evidence="1 2">
    <name type="scientific">Eubacterium ventriosum</name>
    <dbReference type="NCBI Taxonomy" id="39496"/>
    <lineage>
        <taxon>Bacteria</taxon>
        <taxon>Bacillati</taxon>
        <taxon>Bacillota</taxon>
        <taxon>Clostridia</taxon>
        <taxon>Eubacteriales</taxon>
        <taxon>Eubacteriaceae</taxon>
        <taxon>Eubacterium</taxon>
    </lineage>
</organism>
<dbReference type="Gene3D" id="3.40.50.1000">
    <property type="entry name" value="HAD superfamily/HAD-like"/>
    <property type="match status" value="1"/>
</dbReference>
<evidence type="ECO:0000313" key="2">
    <source>
        <dbReference type="Proteomes" id="UP000284779"/>
    </source>
</evidence>
<dbReference type="EMBL" id="QSFD01000001">
    <property type="protein sequence ID" value="RHA20694.1"/>
    <property type="molecule type" value="Genomic_DNA"/>
</dbReference>
<dbReference type="AlphaFoldDB" id="A0A413RD73"/>
<dbReference type="SFLD" id="SFLDG01140">
    <property type="entry name" value="C2.B:_Phosphomannomutase_and_P"/>
    <property type="match status" value="1"/>
</dbReference>
<dbReference type="GO" id="GO:0000287">
    <property type="term" value="F:magnesium ion binding"/>
    <property type="evidence" value="ECO:0007669"/>
    <property type="project" value="TreeGrafter"/>
</dbReference>
<sequence>MKAVFFDVDGTLIDCVEKKIPASSIKAIEELRKNGYKVALATGRDINSIRGIKDLDISVFDAYVLNNGAAIYDNTLRCIKDFPFLREDVEKILEYCNNKNMSLIFDTVEGPYLATEITDCLVEGKKYYKEEIPPYIEWKGEEIVKINIFAPMGYDFSELEKYISARIVPCPTVCYDVMAKGISKQTGIRELMKYYGFNENDYMAFGDQENDLEMLENAKIGIAVKDIDGSEKLQHMADYVCDAPRKDGIYTFLKNNGYI</sequence>
<dbReference type="PANTHER" id="PTHR10000">
    <property type="entry name" value="PHOSPHOSERINE PHOSPHATASE"/>
    <property type="match status" value="1"/>
</dbReference>
<dbReference type="InterPro" id="IPR000150">
    <property type="entry name" value="Cof"/>
</dbReference>
<dbReference type="Pfam" id="PF08282">
    <property type="entry name" value="Hydrolase_3"/>
    <property type="match status" value="1"/>
</dbReference>
<protein>
    <submittedName>
        <fullName evidence="1">HAD family hydrolase</fullName>
    </submittedName>
</protein>
<dbReference type="Proteomes" id="UP000284779">
    <property type="component" value="Unassembled WGS sequence"/>
</dbReference>
<evidence type="ECO:0000313" key="1">
    <source>
        <dbReference type="EMBL" id="RHA20694.1"/>
    </source>
</evidence>
<dbReference type="PANTHER" id="PTHR10000:SF25">
    <property type="entry name" value="PHOSPHATASE YKRA-RELATED"/>
    <property type="match status" value="1"/>
</dbReference>
<keyword evidence="2" id="KW-1185">Reference proteome</keyword>
<dbReference type="GO" id="GO:0016791">
    <property type="term" value="F:phosphatase activity"/>
    <property type="evidence" value="ECO:0007669"/>
    <property type="project" value="UniProtKB-ARBA"/>
</dbReference>
<proteinExistence type="predicted"/>
<dbReference type="GO" id="GO:0005829">
    <property type="term" value="C:cytosol"/>
    <property type="evidence" value="ECO:0007669"/>
    <property type="project" value="TreeGrafter"/>
</dbReference>
<keyword evidence="1" id="KW-0378">Hydrolase</keyword>
<accession>A0A413RD73</accession>
<reference evidence="1 2" key="1">
    <citation type="submission" date="2018-08" db="EMBL/GenBank/DDBJ databases">
        <title>A genome reference for cultivated species of the human gut microbiota.</title>
        <authorList>
            <person name="Zou Y."/>
            <person name="Xue W."/>
            <person name="Luo G."/>
        </authorList>
    </citation>
    <scope>NUCLEOTIDE SEQUENCE [LARGE SCALE GENOMIC DNA]</scope>
    <source>
        <strain evidence="1 2">AM44-11BH</strain>
    </source>
</reference>
<dbReference type="InterPro" id="IPR036412">
    <property type="entry name" value="HAD-like_sf"/>
</dbReference>
<dbReference type="RefSeq" id="WP_117969234.1">
    <property type="nucleotide sequence ID" value="NZ_QSFD01000001.1"/>
</dbReference>
<name>A0A413RD73_9FIRM</name>
<dbReference type="NCBIfam" id="TIGR00099">
    <property type="entry name" value="Cof-subfamily"/>
    <property type="match status" value="1"/>
</dbReference>
<dbReference type="SUPFAM" id="SSF56784">
    <property type="entry name" value="HAD-like"/>
    <property type="match status" value="1"/>
</dbReference>
<dbReference type="Gene3D" id="3.30.1240.10">
    <property type="match status" value="1"/>
</dbReference>
<dbReference type="InterPro" id="IPR006379">
    <property type="entry name" value="HAD-SF_hydro_IIB"/>
</dbReference>
<dbReference type="SFLD" id="SFLDS00003">
    <property type="entry name" value="Haloacid_Dehalogenase"/>
    <property type="match status" value="1"/>
</dbReference>
<dbReference type="InterPro" id="IPR023214">
    <property type="entry name" value="HAD_sf"/>
</dbReference>
<gene>
    <name evidence="1" type="ORF">DW944_00570</name>
</gene>
<dbReference type="NCBIfam" id="TIGR01484">
    <property type="entry name" value="HAD-SF-IIB"/>
    <property type="match status" value="1"/>
</dbReference>